<accession>A0ABU3KBS0</accession>
<dbReference type="InterPro" id="IPR006145">
    <property type="entry name" value="PsdUridine_synth_RsuA/RluA"/>
</dbReference>
<dbReference type="Pfam" id="PF00849">
    <property type="entry name" value="PseudoU_synth_2"/>
    <property type="match status" value="1"/>
</dbReference>
<proteinExistence type="predicted"/>
<keyword evidence="1" id="KW-0413">Isomerase</keyword>
<evidence type="ECO:0000256" key="1">
    <source>
        <dbReference type="ARBA" id="ARBA00023235"/>
    </source>
</evidence>
<comment type="caution">
    <text evidence="3">The sequence shown here is derived from an EMBL/GenBank/DDBJ whole genome shotgun (WGS) entry which is preliminary data.</text>
</comment>
<dbReference type="InterPro" id="IPR050343">
    <property type="entry name" value="RsuA_PseudoU_synthase"/>
</dbReference>
<dbReference type="PANTHER" id="PTHR47683">
    <property type="entry name" value="PSEUDOURIDINE SYNTHASE FAMILY PROTEIN-RELATED"/>
    <property type="match status" value="1"/>
</dbReference>
<dbReference type="InterPro" id="IPR000748">
    <property type="entry name" value="PsdUridine_synth_RsuA/RluB/E/F"/>
</dbReference>
<organism evidence="3 4">
    <name type="scientific">Candidatus Nitronereus thalassa</name>
    <dbReference type="NCBI Taxonomy" id="3020898"/>
    <lineage>
        <taxon>Bacteria</taxon>
        <taxon>Pseudomonadati</taxon>
        <taxon>Nitrospirota</taxon>
        <taxon>Nitrospiria</taxon>
        <taxon>Nitrospirales</taxon>
        <taxon>Nitrospiraceae</taxon>
        <taxon>Candidatus Nitronereus</taxon>
    </lineage>
</organism>
<feature type="domain" description="Pseudouridine synthase RsuA/RluA-like" evidence="2">
    <location>
        <begin position="14"/>
        <end position="158"/>
    </location>
</feature>
<dbReference type="Proteomes" id="UP001250932">
    <property type="component" value="Unassembled WGS sequence"/>
</dbReference>
<dbReference type="Gene3D" id="3.30.70.1560">
    <property type="entry name" value="Alpha-L RNA-binding motif"/>
    <property type="match status" value="1"/>
</dbReference>
<protein>
    <submittedName>
        <fullName evidence="3">Pseudouridine synthase</fullName>
    </submittedName>
</protein>
<dbReference type="InterPro" id="IPR020094">
    <property type="entry name" value="TruA/RsuA/RluB/E/F_N"/>
</dbReference>
<dbReference type="NCBIfam" id="TIGR00093">
    <property type="entry name" value="pseudouridine synthase"/>
    <property type="match status" value="1"/>
</dbReference>
<evidence type="ECO:0000313" key="3">
    <source>
        <dbReference type="EMBL" id="MDT7043886.1"/>
    </source>
</evidence>
<dbReference type="RefSeq" id="WP_313834472.1">
    <property type="nucleotide sequence ID" value="NZ_JAQOUE010000002.1"/>
</dbReference>
<dbReference type="EMBL" id="JAQOUE010000002">
    <property type="protein sequence ID" value="MDT7043886.1"/>
    <property type="molecule type" value="Genomic_DNA"/>
</dbReference>
<evidence type="ECO:0000313" key="4">
    <source>
        <dbReference type="Proteomes" id="UP001250932"/>
    </source>
</evidence>
<dbReference type="InterPro" id="IPR042092">
    <property type="entry name" value="PsdUridine_s_RsuA/RluB/E/F_cat"/>
</dbReference>
<gene>
    <name evidence="3" type="ORF">PPG34_16160</name>
</gene>
<dbReference type="InterPro" id="IPR020103">
    <property type="entry name" value="PsdUridine_synth_cat_dom_sf"/>
</dbReference>
<dbReference type="SUPFAM" id="SSF55120">
    <property type="entry name" value="Pseudouridine synthase"/>
    <property type="match status" value="1"/>
</dbReference>
<dbReference type="PANTHER" id="PTHR47683:SF2">
    <property type="entry name" value="RNA-BINDING S4 DOMAIN-CONTAINING PROTEIN"/>
    <property type="match status" value="1"/>
</dbReference>
<dbReference type="Gene3D" id="3.30.70.580">
    <property type="entry name" value="Pseudouridine synthase I, catalytic domain, N-terminal subdomain"/>
    <property type="match status" value="1"/>
</dbReference>
<reference evidence="3 4" key="1">
    <citation type="journal article" date="2023" name="ISME J.">
        <title>Cultivation and genomic characterization of novel and ubiquitous marine nitrite-oxidizing bacteria from the Nitrospirales.</title>
        <authorList>
            <person name="Mueller A.J."/>
            <person name="Daebeler A."/>
            <person name="Herbold C.W."/>
            <person name="Kirkegaard R.H."/>
            <person name="Daims H."/>
        </authorList>
    </citation>
    <scope>NUCLEOTIDE SEQUENCE [LARGE SCALE GENOMIC DNA]</scope>
    <source>
        <strain evidence="3 4">EB</strain>
    </source>
</reference>
<sequence>MSEKLSAMTTKPTLILNKPYGVLSCFTDELRRPTLAEYISVPDVYAAGRLDLDSEGLLLLTADGMLAHRLTDPEHKLPKVYLVQVERIPDATALDQLRNGVVIRGRTTRPAHIQLLEEPPNFWDRPVPIRFRKSVPTSWLEMTITEGMNRQIRRMTAAVGNPTLRIIRIAIGGLKLGDLMPGEYREVTKDEMKTLFTGF</sequence>
<keyword evidence="4" id="KW-1185">Reference proteome</keyword>
<name>A0ABU3KBS0_9BACT</name>
<evidence type="ECO:0000259" key="2">
    <source>
        <dbReference type="Pfam" id="PF00849"/>
    </source>
</evidence>